<dbReference type="InterPro" id="IPR050960">
    <property type="entry name" value="AB_hydrolase_4_sf"/>
</dbReference>
<name>A0A2B4RGV2_STYPI</name>
<dbReference type="GO" id="GO:0036126">
    <property type="term" value="C:sperm flagellum"/>
    <property type="evidence" value="ECO:0007669"/>
    <property type="project" value="TreeGrafter"/>
</dbReference>
<dbReference type="GO" id="GO:0046464">
    <property type="term" value="P:acylglycerol catabolic process"/>
    <property type="evidence" value="ECO:0007669"/>
    <property type="project" value="TreeGrafter"/>
</dbReference>
<dbReference type="InterPro" id="IPR029058">
    <property type="entry name" value="AB_hydrolase_fold"/>
</dbReference>
<feature type="domain" description="AB hydrolase-1" evidence="3">
    <location>
        <begin position="117"/>
        <end position="367"/>
    </location>
</feature>
<dbReference type="GO" id="GO:0047372">
    <property type="term" value="F:monoacylglycerol lipase activity"/>
    <property type="evidence" value="ECO:0007669"/>
    <property type="project" value="TreeGrafter"/>
</dbReference>
<dbReference type="GO" id="GO:0008126">
    <property type="term" value="F:acetylesterase activity"/>
    <property type="evidence" value="ECO:0007669"/>
    <property type="project" value="TreeGrafter"/>
</dbReference>
<dbReference type="EMBL" id="LSMT01000551">
    <property type="protein sequence ID" value="PFX16386.1"/>
    <property type="molecule type" value="Genomic_DNA"/>
</dbReference>
<dbReference type="GO" id="GO:0051793">
    <property type="term" value="P:medium-chain fatty acid catabolic process"/>
    <property type="evidence" value="ECO:0007669"/>
    <property type="project" value="TreeGrafter"/>
</dbReference>
<dbReference type="Gene3D" id="3.40.50.1820">
    <property type="entry name" value="alpha/beta hydrolase"/>
    <property type="match status" value="1"/>
</dbReference>
<dbReference type="Proteomes" id="UP000225706">
    <property type="component" value="Unassembled WGS sequence"/>
</dbReference>
<evidence type="ECO:0000256" key="2">
    <source>
        <dbReference type="PIRSR" id="PIRSR005211-1"/>
    </source>
</evidence>
<keyword evidence="4" id="KW-0378">Hydrolase</keyword>
<dbReference type="OrthoDB" id="5954035at2759"/>
<proteinExistence type="inferred from homology"/>
<feature type="active site" description="Charge relay system" evidence="2">
    <location>
        <position position="330"/>
    </location>
</feature>
<feature type="active site" description="Charge relay system" evidence="2">
    <location>
        <position position="198"/>
    </location>
</feature>
<protein>
    <submittedName>
        <fullName evidence="4">Abhydrolase domain-containing protein 2</fullName>
    </submittedName>
</protein>
<dbReference type="PANTHER" id="PTHR10794">
    <property type="entry name" value="ABHYDROLASE DOMAIN-CONTAINING PROTEIN"/>
    <property type="match status" value="1"/>
</dbReference>
<reference evidence="5" key="1">
    <citation type="journal article" date="2017" name="bioRxiv">
        <title>Comparative analysis of the genomes of Stylophora pistillata and Acropora digitifera provides evidence for extensive differences between species of corals.</title>
        <authorList>
            <person name="Voolstra C.R."/>
            <person name="Li Y."/>
            <person name="Liew Y.J."/>
            <person name="Baumgarten S."/>
            <person name="Zoccola D."/>
            <person name="Flot J.-F."/>
            <person name="Tambutte S."/>
            <person name="Allemand D."/>
            <person name="Aranda M."/>
        </authorList>
    </citation>
    <scope>NUCLEOTIDE SEQUENCE [LARGE SCALE GENOMIC DNA]</scope>
</reference>
<dbReference type="SUPFAM" id="SSF53474">
    <property type="entry name" value="alpha/beta-Hydrolases"/>
    <property type="match status" value="1"/>
</dbReference>
<dbReference type="GO" id="GO:0097524">
    <property type="term" value="C:sperm plasma membrane"/>
    <property type="evidence" value="ECO:0007669"/>
    <property type="project" value="TreeGrafter"/>
</dbReference>
<evidence type="ECO:0000313" key="5">
    <source>
        <dbReference type="Proteomes" id="UP000225706"/>
    </source>
</evidence>
<gene>
    <name evidence="4" type="primary">Abhd2</name>
    <name evidence="4" type="ORF">AWC38_SpisGene19350</name>
</gene>
<sequence>MAYFVILALVVVIVFLLVRILNLTDSSHSPKIYSSSSHFTNTVLQSCPILFERYSPPVIWGKSGHCQTLVGALFGRRACPELKGTLHTTKLRDGTVVTYEIYSPDKSSLLSFEQEKPTIITVPGIANCSETKYVRTFTDYAVRQGFRVAVLNHLGAKKESGLSTPRIFTYGGTEELAAMVTHITSVGNHQRLIGVGFSMGANILIKYLGEEPSRQELFECAVSVCQGYDILRAKTLLHEWDGLRRFYNWGITQSVKKVLDRNMKVLFQCPKFTSSVHHVRSSSSLVELDDAYVKKMAGFHNLDEFYAVNSSCNYINQIKIPVFLLNASDDPLVPEELFDTPYNHVKCNESAVFVVTHHGGHLGFYEGGFFTVFPLTWLDKAVIQYILAVLKVKKEEKIPSFSNQDEEYVITS</sequence>
<comment type="similarity">
    <text evidence="1">Belongs to the AB hydrolase superfamily. AB hydrolase 4 family.</text>
</comment>
<dbReference type="GO" id="GO:0051792">
    <property type="term" value="P:medium-chain fatty acid biosynthetic process"/>
    <property type="evidence" value="ECO:0007669"/>
    <property type="project" value="TreeGrafter"/>
</dbReference>
<organism evidence="4 5">
    <name type="scientific">Stylophora pistillata</name>
    <name type="common">Smooth cauliflower coral</name>
    <dbReference type="NCBI Taxonomy" id="50429"/>
    <lineage>
        <taxon>Eukaryota</taxon>
        <taxon>Metazoa</taxon>
        <taxon>Cnidaria</taxon>
        <taxon>Anthozoa</taxon>
        <taxon>Hexacorallia</taxon>
        <taxon>Scleractinia</taxon>
        <taxon>Astrocoeniina</taxon>
        <taxon>Pocilloporidae</taxon>
        <taxon>Stylophora</taxon>
    </lineage>
</organism>
<dbReference type="InterPro" id="IPR000073">
    <property type="entry name" value="AB_hydrolase_1"/>
</dbReference>
<evidence type="ECO:0000313" key="4">
    <source>
        <dbReference type="EMBL" id="PFX16386.1"/>
    </source>
</evidence>
<dbReference type="Pfam" id="PF00561">
    <property type="entry name" value="Abhydrolase_1"/>
    <property type="match status" value="1"/>
</dbReference>
<dbReference type="AlphaFoldDB" id="A0A2B4RGV2"/>
<keyword evidence="5" id="KW-1185">Reference proteome</keyword>
<dbReference type="GO" id="GO:0048240">
    <property type="term" value="P:sperm capacitation"/>
    <property type="evidence" value="ECO:0007669"/>
    <property type="project" value="TreeGrafter"/>
</dbReference>
<dbReference type="PIRSF" id="PIRSF005211">
    <property type="entry name" value="Ab_hydro_YheT"/>
    <property type="match status" value="1"/>
</dbReference>
<evidence type="ECO:0000256" key="1">
    <source>
        <dbReference type="ARBA" id="ARBA00010884"/>
    </source>
</evidence>
<dbReference type="PANTHER" id="PTHR10794:SF45">
    <property type="entry name" value="MONOACYLGLYCEROL LIPASE ABHD2"/>
    <property type="match status" value="1"/>
</dbReference>
<dbReference type="GO" id="GO:0043401">
    <property type="term" value="P:steroid hormone receptor signaling pathway"/>
    <property type="evidence" value="ECO:0007669"/>
    <property type="project" value="TreeGrafter"/>
</dbReference>
<feature type="active site" description="Charge relay system" evidence="2">
    <location>
        <position position="361"/>
    </location>
</feature>
<dbReference type="InterPro" id="IPR012020">
    <property type="entry name" value="ABHD4"/>
</dbReference>
<comment type="caution">
    <text evidence="4">The sequence shown here is derived from an EMBL/GenBank/DDBJ whole genome shotgun (WGS) entry which is preliminary data.</text>
</comment>
<accession>A0A2B4RGV2</accession>
<evidence type="ECO:0000259" key="3">
    <source>
        <dbReference type="Pfam" id="PF00561"/>
    </source>
</evidence>